<organism evidence="3 4">
    <name type="scientific">Daphnia pulex</name>
    <name type="common">Water flea</name>
    <dbReference type="NCBI Taxonomy" id="6669"/>
    <lineage>
        <taxon>Eukaryota</taxon>
        <taxon>Metazoa</taxon>
        <taxon>Ecdysozoa</taxon>
        <taxon>Arthropoda</taxon>
        <taxon>Crustacea</taxon>
        <taxon>Branchiopoda</taxon>
        <taxon>Diplostraca</taxon>
        <taxon>Cladocera</taxon>
        <taxon>Anomopoda</taxon>
        <taxon>Daphniidae</taxon>
        <taxon>Daphnia</taxon>
    </lineage>
</organism>
<dbReference type="PANTHER" id="PTHR22796:SF1">
    <property type="entry name" value="VWFA DOMAIN-CONTAINING PROTEIN"/>
    <property type="match status" value="1"/>
</dbReference>
<dbReference type="HOGENOM" id="CLU_004407_0_0_1"/>
<dbReference type="EMBL" id="GL733117">
    <property type="protein sequence ID" value="EFX63313.1"/>
    <property type="molecule type" value="Genomic_DNA"/>
</dbReference>
<dbReference type="OMA" id="NCELHAG"/>
<dbReference type="Gene3D" id="3.40.50.300">
    <property type="entry name" value="P-loop containing nucleotide triphosphate hydrolases"/>
    <property type="match status" value="1"/>
</dbReference>
<keyword evidence="4" id="KW-1185">Reference proteome</keyword>
<dbReference type="Pfam" id="PF25683">
    <property type="entry name" value="URGCP_GTPase"/>
    <property type="match status" value="1"/>
</dbReference>
<dbReference type="PANTHER" id="PTHR22796">
    <property type="entry name" value="URG4-RELATED"/>
    <property type="match status" value="1"/>
</dbReference>
<dbReference type="InParanoid" id="E9HY67"/>
<dbReference type="KEGG" id="dpx:DAPPUDRAFT_119323"/>
<dbReference type="InterPro" id="IPR030383">
    <property type="entry name" value="G_VLIG_dom"/>
</dbReference>
<dbReference type="OrthoDB" id="8432505at2759"/>
<dbReference type="InterPro" id="IPR027417">
    <property type="entry name" value="P-loop_NTPase"/>
</dbReference>
<protein>
    <recommendedName>
        <fullName evidence="2">VLIG-type G domain-containing protein</fullName>
    </recommendedName>
</protein>
<sequence>MNENEKFLERKRKFSSSFLDQEIEQVAPQNKFEQIRNISEQKNQQVQQMFLSIGKMKKIHAMLLVDRPLNTILDKSEEKILSLMTCLRHRLRLPFHSKIGTGKHSVTADDCFEFDALLTSREIGGAGSYPFVSNKEVTSNMYETLLQLINEFDAAGTAEIFRLLLERRIAIPLFLPDSKKHYLSLLRHITLPDGIRLGEDKTLMRVAVISCRQRKESQTTEILKNLFHVESVHSHDLSNGCNLSNTSIAEIGNGFVLPSGPGREKGQQVLVLHVIGDFKSLWPFLYHFADCLLIEDSTVEEESFCPTFFKKEEETSTSGNSSDVTLAFPFICVWKPSLGGTCWKKTELGGFQQFRIDGQLAGITLTMIRKVVNMAMKNVEAQSQSYSKERLSLYQIPILLDDGFSALECVAPTEIERKIAESAANLGEIKKNNFLLQKNYKQQAKHEQAKLEQRLNEEKLQEEDAAIKKCKELRRADARDVQKHPLLQLFLHLLADQDSSSRVLSIRVLEKVLAERGKVELEPLLLMVNNLYSSYVEKKSNSPKFSNDEIRKGELNSAQDELDSAKSELIESVLNIEHLWRELSHLYTSMEPASRSATIKNIPRLAAQHLLDGFCLELLDGDSNMIHLDWVNEVLRELKMLVGNLKRERIFVLSVMGVQSSGKSTLLNTMFGVHMRTSVGQCTRGVNMQLLAVEGRSEYDYILLLDTEGTRSPEHHSLPGSEKRDNQMATLSILLADATVVVTPGENDAAIKEILPVVLMAYQGSKLAEENGGRLSSRMFFVYNRIDTSQKDKLNSIVQTLGTSLHESFSQVQKLIGNSAHLKSESSPFRSFNLDTSHASGSDVCILGNVKKEFEPPGDVPDPAFGEALVEFREHIHRRVTHRREDGTIWRSKSIDEFSSYIKEVWKCICSADFTFNFASIVECTTFDKLDFEYKTIERKLAEAYQDSFDFITKLMIEEKGGTIGSTSEWKENEITNESRMSSFEAKLREEMSEIEQSLDCEMKEIVTGKGREKFCLQFQELWKMNKKDQARNWGFSLRTSFVTLFNYEHHVEGYKKKLRQRINELFKLDMQAGQNDERNQIFEDIFNNILIEARQEYPPKDIPAEIVKVYQNSNLIKKRQIEINPTADLAYCEKYQEKDLSSNSNPSFLWNTKKYFDMLYSKVLGKKCHQNVIDSCLDRIRLIVNGIASGKLRYDDSVVSNVICDVDAAITEHNVSLNSEVHLMHSYGQVLIIDLMQQIEKRWEEENSVFAKLQQRTVKADLRHYFMMVSRGVDKTKLFATTLASALETAVISAFEKEMVKKTSNRIRNERWLQDARFMHKHLDLHLVDLLEKKKISEVLEFIGNPKHLYDVVLGQLIAQKVPKVDEEWVTFINHLKQAITNAALATNVVKGRAQTFVDQLRNEFLNGYLQSEHLASAFLIDCTGEYEDCDSEDKMEFQEMCLSSLMQILNDTKSPNNQQDFAMELSPQVVKNMKTLNDPAALPRCGASCRMCGSLCIETANHDTNLRPHDAIHQPGGVAGMHLIENLKLDYSTCSQAYECDATFTLGNDQQDHKFRNFDKVFPGWKNPRINEELPVREYILATHNEDLAKKYKLKPCADIPSSFFRDLATVKEQLKRELQN</sequence>
<feature type="coiled-coil region" evidence="1">
    <location>
        <begin position="437"/>
        <end position="476"/>
    </location>
</feature>
<gene>
    <name evidence="3" type="ORF">DAPPUDRAFT_119323</name>
</gene>
<reference evidence="3 4" key="1">
    <citation type="journal article" date="2011" name="Science">
        <title>The ecoresponsive genome of Daphnia pulex.</title>
        <authorList>
            <person name="Colbourne J.K."/>
            <person name="Pfrender M.E."/>
            <person name="Gilbert D."/>
            <person name="Thomas W.K."/>
            <person name="Tucker A."/>
            <person name="Oakley T.H."/>
            <person name="Tokishita S."/>
            <person name="Aerts A."/>
            <person name="Arnold G.J."/>
            <person name="Basu M.K."/>
            <person name="Bauer D.J."/>
            <person name="Caceres C.E."/>
            <person name="Carmel L."/>
            <person name="Casola C."/>
            <person name="Choi J.H."/>
            <person name="Detter J.C."/>
            <person name="Dong Q."/>
            <person name="Dusheyko S."/>
            <person name="Eads B.D."/>
            <person name="Frohlich T."/>
            <person name="Geiler-Samerotte K.A."/>
            <person name="Gerlach D."/>
            <person name="Hatcher P."/>
            <person name="Jogdeo S."/>
            <person name="Krijgsveld J."/>
            <person name="Kriventseva E.V."/>
            <person name="Kultz D."/>
            <person name="Laforsch C."/>
            <person name="Lindquist E."/>
            <person name="Lopez J."/>
            <person name="Manak J.R."/>
            <person name="Muller J."/>
            <person name="Pangilinan J."/>
            <person name="Patwardhan R.P."/>
            <person name="Pitluck S."/>
            <person name="Pritham E.J."/>
            <person name="Rechtsteiner A."/>
            <person name="Rho M."/>
            <person name="Rogozin I.B."/>
            <person name="Sakarya O."/>
            <person name="Salamov A."/>
            <person name="Schaack S."/>
            <person name="Shapiro H."/>
            <person name="Shiga Y."/>
            <person name="Skalitzky C."/>
            <person name="Smith Z."/>
            <person name="Souvorov A."/>
            <person name="Sung W."/>
            <person name="Tang Z."/>
            <person name="Tsuchiya D."/>
            <person name="Tu H."/>
            <person name="Vos H."/>
            <person name="Wang M."/>
            <person name="Wolf Y.I."/>
            <person name="Yamagata H."/>
            <person name="Yamada T."/>
            <person name="Ye Y."/>
            <person name="Shaw J.R."/>
            <person name="Andrews J."/>
            <person name="Crease T.J."/>
            <person name="Tang H."/>
            <person name="Lucas S.M."/>
            <person name="Robertson H.M."/>
            <person name="Bork P."/>
            <person name="Koonin E.V."/>
            <person name="Zdobnov E.M."/>
            <person name="Grigoriev I.V."/>
            <person name="Lynch M."/>
            <person name="Boore J.L."/>
        </authorList>
    </citation>
    <scope>NUCLEOTIDE SEQUENCE [LARGE SCALE GENOMIC DNA]</scope>
</reference>
<accession>E9HY67</accession>
<keyword evidence="1" id="KW-0175">Coiled coil</keyword>
<dbReference type="SUPFAM" id="SSF52540">
    <property type="entry name" value="P-loop containing nucleoside triphosphate hydrolases"/>
    <property type="match status" value="1"/>
</dbReference>
<proteinExistence type="predicted"/>
<feature type="domain" description="VLIG-type G" evidence="2">
    <location>
        <begin position="647"/>
        <end position="906"/>
    </location>
</feature>
<name>E9HY67_DAPPU</name>
<dbReference type="Proteomes" id="UP000000305">
    <property type="component" value="Unassembled WGS sequence"/>
</dbReference>
<evidence type="ECO:0000256" key="1">
    <source>
        <dbReference type="SAM" id="Coils"/>
    </source>
</evidence>
<dbReference type="PhylomeDB" id="E9HY67"/>
<dbReference type="eggNOG" id="ENOG502QVVR">
    <property type="taxonomic scope" value="Eukaryota"/>
</dbReference>
<evidence type="ECO:0000259" key="2">
    <source>
        <dbReference type="PROSITE" id="PS51717"/>
    </source>
</evidence>
<evidence type="ECO:0000313" key="3">
    <source>
        <dbReference type="EMBL" id="EFX63313.1"/>
    </source>
</evidence>
<dbReference type="GO" id="GO:0005525">
    <property type="term" value="F:GTP binding"/>
    <property type="evidence" value="ECO:0007669"/>
    <property type="project" value="InterPro"/>
</dbReference>
<evidence type="ECO:0000313" key="4">
    <source>
        <dbReference type="Proteomes" id="UP000000305"/>
    </source>
</evidence>
<dbReference type="PROSITE" id="PS51717">
    <property type="entry name" value="G_VLIG"/>
    <property type="match status" value="1"/>
</dbReference>